<dbReference type="AlphaFoldDB" id="A0A549SDP0"/>
<evidence type="ECO:0000256" key="10">
    <source>
        <dbReference type="SAM" id="MobiDB-lite"/>
    </source>
</evidence>
<organism evidence="13 14">
    <name type="scientific">Methylosinus sporium</name>
    <dbReference type="NCBI Taxonomy" id="428"/>
    <lineage>
        <taxon>Bacteria</taxon>
        <taxon>Pseudomonadati</taxon>
        <taxon>Pseudomonadota</taxon>
        <taxon>Alphaproteobacteria</taxon>
        <taxon>Hyphomicrobiales</taxon>
        <taxon>Methylocystaceae</taxon>
        <taxon>Methylosinus</taxon>
    </lineage>
</organism>
<dbReference type="Pfam" id="PF07963">
    <property type="entry name" value="N_methyl"/>
    <property type="match status" value="1"/>
</dbReference>
<dbReference type="Gene3D" id="3.30.700.10">
    <property type="entry name" value="Glycoprotein, Type 4 Pilin"/>
    <property type="match status" value="1"/>
</dbReference>
<keyword evidence="7 11" id="KW-0812">Transmembrane</keyword>
<evidence type="ECO:0000256" key="4">
    <source>
        <dbReference type="ARBA" id="ARBA00022475"/>
    </source>
</evidence>
<dbReference type="NCBIfam" id="TIGR01710">
    <property type="entry name" value="typeII_sec_gspG"/>
    <property type="match status" value="1"/>
</dbReference>
<reference evidence="13 14" key="1">
    <citation type="submission" date="2019-07" db="EMBL/GenBank/DDBJ databases">
        <title>Ln-dependent methylotrophs.</title>
        <authorList>
            <person name="Tani A."/>
        </authorList>
    </citation>
    <scope>NUCLEOTIDE SEQUENCE [LARGE SCALE GENOMIC DNA]</scope>
    <source>
        <strain evidence="13 14">SM89A</strain>
    </source>
</reference>
<comment type="subcellular location">
    <subcellularLocation>
        <location evidence="1">Cell inner membrane</location>
        <topology evidence="1">Single-pass membrane protein</topology>
    </subcellularLocation>
</comment>
<evidence type="ECO:0000256" key="7">
    <source>
        <dbReference type="ARBA" id="ARBA00022692"/>
    </source>
</evidence>
<evidence type="ECO:0000256" key="1">
    <source>
        <dbReference type="ARBA" id="ARBA00004377"/>
    </source>
</evidence>
<dbReference type="Proteomes" id="UP000316781">
    <property type="component" value="Unassembled WGS sequence"/>
</dbReference>
<feature type="region of interest" description="Disordered" evidence="10">
    <location>
        <begin position="129"/>
        <end position="159"/>
    </location>
</feature>
<keyword evidence="5" id="KW-0488">Methylation</keyword>
<gene>
    <name evidence="13" type="primary">gspG</name>
    <name evidence="13" type="ORF">FM996_19435</name>
</gene>
<evidence type="ECO:0000256" key="5">
    <source>
        <dbReference type="ARBA" id="ARBA00022481"/>
    </source>
</evidence>
<keyword evidence="8 11" id="KW-1133">Transmembrane helix</keyword>
<dbReference type="InterPro" id="IPR012902">
    <property type="entry name" value="N_methyl_site"/>
</dbReference>
<dbReference type="RefSeq" id="WP_142864398.1">
    <property type="nucleotide sequence ID" value="NZ_BGJY01000004.1"/>
</dbReference>
<dbReference type="GO" id="GO:0005886">
    <property type="term" value="C:plasma membrane"/>
    <property type="evidence" value="ECO:0007669"/>
    <property type="project" value="UniProtKB-SubCell"/>
</dbReference>
<dbReference type="PRINTS" id="PR00813">
    <property type="entry name" value="BCTERIALGSPG"/>
</dbReference>
<accession>A0A549SDP0</accession>
<evidence type="ECO:0000256" key="2">
    <source>
        <dbReference type="ARBA" id="ARBA00009984"/>
    </source>
</evidence>
<dbReference type="InterPro" id="IPR000983">
    <property type="entry name" value="Bac_GSPG_pilin"/>
</dbReference>
<evidence type="ECO:0000313" key="13">
    <source>
        <dbReference type="EMBL" id="TRL26588.1"/>
    </source>
</evidence>
<name>A0A549SDP0_METSR</name>
<proteinExistence type="inferred from homology"/>
<dbReference type="EMBL" id="VJMF01000097">
    <property type="protein sequence ID" value="TRL26588.1"/>
    <property type="molecule type" value="Genomic_DNA"/>
</dbReference>
<dbReference type="InterPro" id="IPR013545">
    <property type="entry name" value="T2SS_protein-GspG_C"/>
</dbReference>
<protein>
    <recommendedName>
        <fullName evidence="3">Type II secretion system core protein G</fullName>
    </recommendedName>
</protein>
<comment type="similarity">
    <text evidence="2">Belongs to the GSP G family.</text>
</comment>
<feature type="transmembrane region" description="Helical" evidence="11">
    <location>
        <begin position="21"/>
        <end position="41"/>
    </location>
</feature>
<evidence type="ECO:0000256" key="6">
    <source>
        <dbReference type="ARBA" id="ARBA00022519"/>
    </source>
</evidence>
<dbReference type="InterPro" id="IPR045584">
    <property type="entry name" value="Pilin-like"/>
</dbReference>
<sequence length="159" mass="17282">MNRSLLSKRAGRLLRTASPGYTLVEMLVVLTIISLILGLVGPRVLNYLGESRVKTAKLQIESFASALDLFFIDAGRYPNASEGLAALVQRPSGVDVWNGPYVKGGRIPNDPWGKPYQYRFPIDHNPPYEISSYGSDGQEGGTGSAADISNVERVANAER</sequence>
<evidence type="ECO:0000256" key="8">
    <source>
        <dbReference type="ARBA" id="ARBA00022989"/>
    </source>
</evidence>
<keyword evidence="9 11" id="KW-0472">Membrane</keyword>
<evidence type="ECO:0000259" key="12">
    <source>
        <dbReference type="Pfam" id="PF08334"/>
    </source>
</evidence>
<feature type="domain" description="Type II secretion system protein GspG C-terminal" evidence="12">
    <location>
        <begin position="43"/>
        <end position="150"/>
    </location>
</feature>
<dbReference type="Pfam" id="PF08334">
    <property type="entry name" value="T2SSG"/>
    <property type="match status" value="1"/>
</dbReference>
<dbReference type="NCBIfam" id="TIGR02532">
    <property type="entry name" value="IV_pilin_GFxxxE"/>
    <property type="match status" value="1"/>
</dbReference>
<keyword evidence="4" id="KW-1003">Cell membrane</keyword>
<dbReference type="InterPro" id="IPR010054">
    <property type="entry name" value="Type2_sec_GspG"/>
</dbReference>
<dbReference type="GO" id="GO:0015628">
    <property type="term" value="P:protein secretion by the type II secretion system"/>
    <property type="evidence" value="ECO:0007669"/>
    <property type="project" value="InterPro"/>
</dbReference>
<keyword evidence="6" id="KW-0997">Cell inner membrane</keyword>
<dbReference type="GO" id="GO:0015627">
    <property type="term" value="C:type II protein secretion system complex"/>
    <property type="evidence" value="ECO:0007669"/>
    <property type="project" value="InterPro"/>
</dbReference>
<evidence type="ECO:0000313" key="14">
    <source>
        <dbReference type="Proteomes" id="UP000316781"/>
    </source>
</evidence>
<evidence type="ECO:0000256" key="9">
    <source>
        <dbReference type="ARBA" id="ARBA00023136"/>
    </source>
</evidence>
<dbReference type="SUPFAM" id="SSF54523">
    <property type="entry name" value="Pili subunits"/>
    <property type="match status" value="1"/>
</dbReference>
<evidence type="ECO:0000256" key="3">
    <source>
        <dbReference type="ARBA" id="ARBA00020042"/>
    </source>
</evidence>
<comment type="caution">
    <text evidence="13">The sequence shown here is derived from an EMBL/GenBank/DDBJ whole genome shotgun (WGS) entry which is preliminary data.</text>
</comment>
<evidence type="ECO:0000256" key="11">
    <source>
        <dbReference type="SAM" id="Phobius"/>
    </source>
</evidence>